<dbReference type="EMBL" id="JALJOV010000368">
    <property type="protein sequence ID" value="KAK9864312.1"/>
    <property type="molecule type" value="Genomic_DNA"/>
</dbReference>
<dbReference type="Gene3D" id="3.90.180.10">
    <property type="entry name" value="Medium-chain alcohol dehydrogenases, catalytic domain"/>
    <property type="match status" value="1"/>
</dbReference>
<dbReference type="PROSITE" id="PS00636">
    <property type="entry name" value="DNAJ_1"/>
    <property type="match status" value="1"/>
</dbReference>
<dbReference type="SUPFAM" id="SSF46565">
    <property type="entry name" value="Chaperone J-domain"/>
    <property type="match status" value="1"/>
</dbReference>
<comment type="caution">
    <text evidence="8">The sequence shown here is derived from an EMBL/GenBank/DDBJ whole genome shotgun (WGS) entry which is preliminary data.</text>
</comment>
<dbReference type="PRINTS" id="PR00625">
    <property type="entry name" value="JDOMAIN"/>
</dbReference>
<dbReference type="GO" id="GO:0006631">
    <property type="term" value="P:fatty acid metabolic process"/>
    <property type="evidence" value="ECO:0007669"/>
    <property type="project" value="TreeGrafter"/>
</dbReference>
<comment type="subcellular location">
    <subcellularLocation>
        <location evidence="1">Mitochondrion</location>
    </subcellularLocation>
</comment>
<dbReference type="SMART" id="SM00271">
    <property type="entry name" value="DnaJ"/>
    <property type="match status" value="1"/>
</dbReference>
<evidence type="ECO:0000256" key="4">
    <source>
        <dbReference type="ARBA" id="ARBA00022946"/>
    </source>
</evidence>
<dbReference type="InterPro" id="IPR013154">
    <property type="entry name" value="ADH-like_N"/>
</dbReference>
<dbReference type="Pfam" id="PF00226">
    <property type="entry name" value="DnaJ"/>
    <property type="match status" value="1"/>
</dbReference>
<dbReference type="PANTHER" id="PTHR43981">
    <property type="entry name" value="ENOYL-[ACYL-CARRIER-PROTEIN] REDUCTASE, MITOCHONDRIAL"/>
    <property type="match status" value="1"/>
</dbReference>
<dbReference type="CDD" id="cd06257">
    <property type="entry name" value="DnaJ"/>
    <property type="match status" value="1"/>
</dbReference>
<keyword evidence="3" id="KW-0521">NADP</keyword>
<accession>A0AAW1T3K6</accession>
<name>A0AAW1T3K6_9CHLO</name>
<proteinExistence type="inferred from homology"/>
<sequence length="462" mass="50920">MAQEPLKLYEALGVPVKASEVEIRRAYRTRISQVHPDKGGSPEEFSRVQLAYEVLHDKGKREHYDSTGQISRTPEELFAKSFAGGKFQSPAPQADQPIKVSEQITTLQSPAFESHTSGFEAWLRSRGEAGTSVFTAESIAQKFGVVKGSYRATPLPRLKTFQASSHVQNYLHTIQTGGSYGGSTRQLPFVIGHDGIGVVMQIAEGVRTLREGDWVIPAQSHMGTWQSLAVWKESDVLKFPKDIMPLEYGAVCREMCLAYRLLEDANLKPGDCIILNGANSTVGQILVQLCFLLKLRCIALVRAHEDFGRIQEWLKACGASQVLPDVGSIEAHLLKFQAKPKLGLDCIGGSSTTRISNVLHEGGQLVIYGCMCGTAPTWASSTWIFQGIQVKGCNIRKWMQGNNSKFMAVMESLGTLIKASKLQITFTEYDMATELDEAVSHASSPSKNTKILLKFEDIGREY</sequence>
<evidence type="ECO:0000256" key="1">
    <source>
        <dbReference type="ARBA" id="ARBA00004173"/>
    </source>
</evidence>
<dbReference type="Proteomes" id="UP001485043">
    <property type="component" value="Unassembled WGS sequence"/>
</dbReference>
<dbReference type="InterPro" id="IPR051034">
    <property type="entry name" value="Mito_Enoyl-ACP_Reductase"/>
</dbReference>
<feature type="domain" description="J" evidence="7">
    <location>
        <begin position="7"/>
        <end position="68"/>
    </location>
</feature>
<organism evidence="8 9">
    <name type="scientific">Apatococcus fuscideae</name>
    <dbReference type="NCBI Taxonomy" id="2026836"/>
    <lineage>
        <taxon>Eukaryota</taxon>
        <taxon>Viridiplantae</taxon>
        <taxon>Chlorophyta</taxon>
        <taxon>core chlorophytes</taxon>
        <taxon>Trebouxiophyceae</taxon>
        <taxon>Chlorellales</taxon>
        <taxon>Chlorellaceae</taxon>
        <taxon>Apatococcus</taxon>
    </lineage>
</organism>
<comment type="similarity">
    <text evidence="2">Belongs to the zinc-containing alcohol dehydrogenase family. Quinone oxidoreductase subfamily.</text>
</comment>
<dbReference type="Gene3D" id="3.40.50.720">
    <property type="entry name" value="NAD(P)-binding Rossmann-like Domain"/>
    <property type="match status" value="1"/>
</dbReference>
<dbReference type="Gene3D" id="1.10.287.110">
    <property type="entry name" value="DnaJ domain"/>
    <property type="match status" value="1"/>
</dbReference>
<evidence type="ECO:0000313" key="8">
    <source>
        <dbReference type="EMBL" id="KAK9864312.1"/>
    </source>
</evidence>
<dbReference type="AlphaFoldDB" id="A0AAW1T3K6"/>
<evidence type="ECO:0000259" key="7">
    <source>
        <dbReference type="PROSITE" id="PS50076"/>
    </source>
</evidence>
<dbReference type="InterPro" id="IPR036869">
    <property type="entry name" value="J_dom_sf"/>
</dbReference>
<keyword evidence="9" id="KW-1185">Reference proteome</keyword>
<dbReference type="SUPFAM" id="SSF50129">
    <property type="entry name" value="GroES-like"/>
    <property type="match status" value="1"/>
</dbReference>
<dbReference type="GO" id="GO:0005739">
    <property type="term" value="C:mitochondrion"/>
    <property type="evidence" value="ECO:0007669"/>
    <property type="project" value="UniProtKB-SubCell"/>
</dbReference>
<evidence type="ECO:0000256" key="3">
    <source>
        <dbReference type="ARBA" id="ARBA00022857"/>
    </source>
</evidence>
<dbReference type="InterPro" id="IPR018253">
    <property type="entry name" value="DnaJ_domain_CS"/>
</dbReference>
<keyword evidence="6" id="KW-0496">Mitochondrion</keyword>
<gene>
    <name evidence="8" type="ORF">WJX84_002485</name>
</gene>
<dbReference type="SUPFAM" id="SSF51735">
    <property type="entry name" value="NAD(P)-binding Rossmann-fold domains"/>
    <property type="match status" value="1"/>
</dbReference>
<evidence type="ECO:0000256" key="5">
    <source>
        <dbReference type="ARBA" id="ARBA00023002"/>
    </source>
</evidence>
<dbReference type="InterPro" id="IPR011032">
    <property type="entry name" value="GroES-like_sf"/>
</dbReference>
<dbReference type="PROSITE" id="PS50076">
    <property type="entry name" value="DNAJ_2"/>
    <property type="match status" value="1"/>
</dbReference>
<evidence type="ECO:0000313" key="9">
    <source>
        <dbReference type="Proteomes" id="UP001485043"/>
    </source>
</evidence>
<dbReference type="PANTHER" id="PTHR43981:SF2">
    <property type="entry name" value="ENOYL-[ACYL-CARRIER-PROTEIN] REDUCTASE, MITOCHONDRIAL"/>
    <property type="match status" value="1"/>
</dbReference>
<dbReference type="InterPro" id="IPR001623">
    <property type="entry name" value="DnaJ_domain"/>
</dbReference>
<dbReference type="InterPro" id="IPR036291">
    <property type="entry name" value="NAD(P)-bd_dom_sf"/>
</dbReference>
<dbReference type="CDD" id="cd08290">
    <property type="entry name" value="ETR"/>
    <property type="match status" value="1"/>
</dbReference>
<dbReference type="GO" id="GO:0016491">
    <property type="term" value="F:oxidoreductase activity"/>
    <property type="evidence" value="ECO:0007669"/>
    <property type="project" value="UniProtKB-KW"/>
</dbReference>
<protein>
    <recommendedName>
        <fullName evidence="7">J domain-containing protein</fullName>
    </recommendedName>
</protein>
<keyword evidence="4" id="KW-0809">Transit peptide</keyword>
<reference evidence="8 9" key="1">
    <citation type="journal article" date="2024" name="Nat. Commun.">
        <title>Phylogenomics reveals the evolutionary origins of lichenization in chlorophyte algae.</title>
        <authorList>
            <person name="Puginier C."/>
            <person name="Libourel C."/>
            <person name="Otte J."/>
            <person name="Skaloud P."/>
            <person name="Haon M."/>
            <person name="Grisel S."/>
            <person name="Petersen M."/>
            <person name="Berrin J.G."/>
            <person name="Delaux P.M."/>
            <person name="Dal Grande F."/>
            <person name="Keller J."/>
        </authorList>
    </citation>
    <scope>NUCLEOTIDE SEQUENCE [LARGE SCALE GENOMIC DNA]</scope>
    <source>
        <strain evidence="8 9">SAG 2523</strain>
    </source>
</reference>
<keyword evidence="5" id="KW-0560">Oxidoreductase</keyword>
<dbReference type="Pfam" id="PF08240">
    <property type="entry name" value="ADH_N"/>
    <property type="match status" value="1"/>
</dbReference>
<evidence type="ECO:0000256" key="6">
    <source>
        <dbReference type="ARBA" id="ARBA00023128"/>
    </source>
</evidence>
<evidence type="ECO:0000256" key="2">
    <source>
        <dbReference type="ARBA" id="ARBA00010371"/>
    </source>
</evidence>